<keyword evidence="1" id="KW-1133">Transmembrane helix</keyword>
<keyword evidence="1" id="KW-0812">Transmembrane</keyword>
<sequence>MFLLRNLTLLPLLILAIINFLDAVTDGGFSILLRWMFFICMGLSSVGGMLVNYYFRCKSCGKRALFVDDGDLFGKRNYFACRCMNCGAPLKGQ</sequence>
<dbReference type="AlphaFoldDB" id="A0A2A2AZ88"/>
<reference evidence="2 3" key="1">
    <citation type="submission" date="2017-08" db="EMBL/GenBank/DDBJ databases">
        <title>WGS of Clinical strains of the CDC Group NO-1 linked to zoonotic infections in humans.</title>
        <authorList>
            <person name="Bernier A.-M."/>
            <person name="Bernard K."/>
        </authorList>
    </citation>
    <scope>NUCLEOTIDE SEQUENCE [LARGE SCALE GENOMIC DNA]</scope>
    <source>
        <strain evidence="2 3">NML120219</strain>
    </source>
</reference>
<evidence type="ECO:0000256" key="1">
    <source>
        <dbReference type="SAM" id="Phobius"/>
    </source>
</evidence>
<evidence type="ECO:0000313" key="2">
    <source>
        <dbReference type="EMBL" id="PAT43083.1"/>
    </source>
</evidence>
<organism evidence="2 3">
    <name type="scientific">Vandammella animalimorsus</name>
    <dbReference type="NCBI Taxonomy" id="2029117"/>
    <lineage>
        <taxon>Bacteria</taxon>
        <taxon>Pseudomonadati</taxon>
        <taxon>Pseudomonadota</taxon>
        <taxon>Betaproteobacteria</taxon>
        <taxon>Burkholderiales</taxon>
        <taxon>Comamonadaceae</taxon>
        <taxon>Vandammella</taxon>
    </lineage>
</organism>
<feature type="transmembrane region" description="Helical" evidence="1">
    <location>
        <begin position="33"/>
        <end position="55"/>
    </location>
</feature>
<dbReference type="Proteomes" id="UP000218439">
    <property type="component" value="Unassembled WGS sequence"/>
</dbReference>
<name>A0A2A2AZ88_9BURK</name>
<protein>
    <submittedName>
        <fullName evidence="2">Uncharacterized protein</fullName>
    </submittedName>
</protein>
<accession>A0A2A2AZ88</accession>
<gene>
    <name evidence="2" type="ORF">CK621_06000</name>
</gene>
<comment type="caution">
    <text evidence="2">The sequence shown here is derived from an EMBL/GenBank/DDBJ whole genome shotgun (WGS) entry which is preliminary data.</text>
</comment>
<proteinExistence type="predicted"/>
<evidence type="ECO:0000313" key="3">
    <source>
        <dbReference type="Proteomes" id="UP000218439"/>
    </source>
</evidence>
<dbReference type="EMBL" id="NSJE01000007">
    <property type="protein sequence ID" value="PAT43083.1"/>
    <property type="molecule type" value="Genomic_DNA"/>
</dbReference>
<keyword evidence="1" id="KW-0472">Membrane</keyword>